<evidence type="ECO:0000256" key="1">
    <source>
        <dbReference type="ARBA" id="ARBA00006067"/>
    </source>
</evidence>
<accession>A0ABV9K9L0</accession>
<protein>
    <recommendedName>
        <fullName evidence="7">CARDB domain-containing protein</fullName>
    </recommendedName>
</protein>
<comment type="similarity">
    <text evidence="1">Belongs to the peptidase C25 family.</text>
</comment>
<evidence type="ECO:0000256" key="2">
    <source>
        <dbReference type="ARBA" id="ARBA00022670"/>
    </source>
</evidence>
<evidence type="ECO:0000256" key="3">
    <source>
        <dbReference type="ARBA" id="ARBA00022807"/>
    </source>
</evidence>
<evidence type="ECO:0000256" key="4">
    <source>
        <dbReference type="SAM" id="SignalP"/>
    </source>
</evidence>
<feature type="chain" id="PRO_5045495887" description="CARDB domain-containing protein" evidence="4">
    <location>
        <begin position="21"/>
        <end position="630"/>
    </location>
</feature>
<evidence type="ECO:0000313" key="5">
    <source>
        <dbReference type="EMBL" id="MFC4666336.1"/>
    </source>
</evidence>
<evidence type="ECO:0008006" key="7">
    <source>
        <dbReference type="Google" id="ProtNLM"/>
    </source>
</evidence>
<dbReference type="Gene3D" id="2.60.40.10">
    <property type="entry name" value="Immunoglobulins"/>
    <property type="match status" value="1"/>
</dbReference>
<evidence type="ECO:0000313" key="6">
    <source>
        <dbReference type="Proteomes" id="UP001596020"/>
    </source>
</evidence>
<reference evidence="6" key="1">
    <citation type="journal article" date="2019" name="Int. J. Syst. Evol. Microbiol.">
        <title>The Global Catalogue of Microorganisms (GCM) 10K type strain sequencing project: providing services to taxonomists for standard genome sequencing and annotation.</title>
        <authorList>
            <consortium name="The Broad Institute Genomics Platform"/>
            <consortium name="The Broad Institute Genome Sequencing Center for Infectious Disease"/>
            <person name="Wu L."/>
            <person name="Ma J."/>
        </authorList>
    </citation>
    <scope>NUCLEOTIDE SEQUENCE [LARGE SCALE GENOMIC DNA]</scope>
    <source>
        <strain evidence="6">CGMCC 4.7357</strain>
    </source>
</reference>
<sequence length="630" mass="69674">MRKTLLILPLLLFLLTTAVGQVFQAANNPTTMIRSLSVPPKDGLCYADRNADYTRFGSGVGTGVVDQLIAVIRVPPLSSVHTLSWIGFCSLKEDPEGYLVVLDNEKAISYLQKVHIKSGWNRFQLDHPVSLEANNCVGYIVKSSLEVRNPVAFDQSVTLPPANYMGIVSLEKLNVGYKPMLENIAINELGSLMCAAGIEGPDVRSIAAISKIEGEHNLAPGNTTSLKIKVRNIGTDIITSLQIHAVDKDGAVRNYDLTCNIPVGEERSVPLNFAAPSFGVDTYVSFSVSKVNGMPNPLSDPSVKYFYNIIKDGNVLPVKDVLIEAFMTEAGLYGATRRPILDHAVERLNKDGFQTNLIVHHAGYQKDFLTVPESNIVAHYLFNAEGFVPAIVLNRLTLGINNAGFPSEPFSMGDNLYEYLKDILCREIQYGEVRSILFNNNLITISGSLTKAFKGDRIYLHAVATEDGIQPQKQRNVTEGFVHNNAIRKYLTSPYGDEVMVSKDGTFTYTIDCGDFPIDANRDKMKVVIFASNLVMLHIDDVFRHRILFSKATQLGHNITSSDVVEELEPKITVDENRTLRVEGDYSQVFVFDLNGRVVADRSGSVLSKGEYLIKIISRGKEYIKKLSLI</sequence>
<gene>
    <name evidence="5" type="ORF">ACFO3G_06975</name>
</gene>
<dbReference type="EMBL" id="JBHSGO010000193">
    <property type="protein sequence ID" value="MFC4666336.1"/>
    <property type="molecule type" value="Genomic_DNA"/>
</dbReference>
<organism evidence="5 6">
    <name type="scientific">Falsiporphyromonas endometrii</name>
    <dbReference type="NCBI Taxonomy" id="1387297"/>
    <lineage>
        <taxon>Bacteria</taxon>
        <taxon>Pseudomonadati</taxon>
        <taxon>Bacteroidota</taxon>
        <taxon>Bacteroidia</taxon>
        <taxon>Bacteroidales</taxon>
        <taxon>Porphyromonadaceae</taxon>
        <taxon>Falsiporphyromonas</taxon>
    </lineage>
</organism>
<keyword evidence="4" id="KW-0732">Signal</keyword>
<keyword evidence="2" id="KW-0645">Protease</keyword>
<keyword evidence="3" id="KW-0378">Hydrolase</keyword>
<dbReference type="RefSeq" id="WP_380079305.1">
    <property type="nucleotide sequence ID" value="NZ_JBHSGO010000193.1"/>
</dbReference>
<keyword evidence="3" id="KW-0788">Thiol protease</keyword>
<dbReference type="Proteomes" id="UP001596020">
    <property type="component" value="Unassembled WGS sequence"/>
</dbReference>
<dbReference type="InterPro" id="IPR013783">
    <property type="entry name" value="Ig-like_fold"/>
</dbReference>
<feature type="signal peptide" evidence="4">
    <location>
        <begin position="1"/>
        <end position="20"/>
    </location>
</feature>
<name>A0ABV9K9L0_9PORP</name>
<comment type="caution">
    <text evidence="5">The sequence shown here is derived from an EMBL/GenBank/DDBJ whole genome shotgun (WGS) entry which is preliminary data.</text>
</comment>
<proteinExistence type="inferred from homology"/>
<keyword evidence="6" id="KW-1185">Reference proteome</keyword>